<dbReference type="AlphaFoldDB" id="A0A235BWP7"/>
<dbReference type="CDD" id="cd02440">
    <property type="entry name" value="AdoMet_MTases"/>
    <property type="match status" value="1"/>
</dbReference>
<protein>
    <submittedName>
        <fullName evidence="6">Uncharacterized protein</fullName>
    </submittedName>
</protein>
<evidence type="ECO:0000256" key="2">
    <source>
        <dbReference type="ARBA" id="ARBA00022747"/>
    </source>
</evidence>
<name>A0A235BWP7_UNCW3</name>
<dbReference type="Proteomes" id="UP000215215">
    <property type="component" value="Unassembled WGS sequence"/>
</dbReference>
<evidence type="ECO:0000259" key="5">
    <source>
        <dbReference type="Pfam" id="PF02481"/>
    </source>
</evidence>
<dbReference type="GO" id="GO:0032259">
    <property type="term" value="P:methylation"/>
    <property type="evidence" value="ECO:0007669"/>
    <property type="project" value="InterPro"/>
</dbReference>
<accession>A0A235BWP7</accession>
<evidence type="ECO:0000313" key="7">
    <source>
        <dbReference type="Proteomes" id="UP000215215"/>
    </source>
</evidence>
<dbReference type="EMBL" id="NOZQ01000056">
    <property type="protein sequence ID" value="OYD16671.1"/>
    <property type="molecule type" value="Genomic_DNA"/>
</dbReference>
<comment type="caution">
    <text evidence="6">The sequence shown here is derived from an EMBL/GenBank/DDBJ whole genome shotgun (WGS) entry which is preliminary data.</text>
</comment>
<dbReference type="GO" id="GO:0008170">
    <property type="term" value="F:N-methyltransferase activity"/>
    <property type="evidence" value="ECO:0007669"/>
    <property type="project" value="InterPro"/>
</dbReference>
<dbReference type="InterPro" id="IPR003488">
    <property type="entry name" value="DprA"/>
</dbReference>
<dbReference type="InterPro" id="IPR044946">
    <property type="entry name" value="Restrct_endonuc_typeI_TRD_sf"/>
</dbReference>
<dbReference type="SUPFAM" id="SSF53335">
    <property type="entry name" value="S-adenosyl-L-methionine-dependent methyltransferases"/>
    <property type="match status" value="1"/>
</dbReference>
<proteinExistence type="inferred from homology"/>
<dbReference type="PROSITE" id="PS00092">
    <property type="entry name" value="N6_MTASE"/>
    <property type="match status" value="1"/>
</dbReference>
<dbReference type="GO" id="GO:0009294">
    <property type="term" value="P:DNA-mediated transformation"/>
    <property type="evidence" value="ECO:0007669"/>
    <property type="project" value="InterPro"/>
</dbReference>
<dbReference type="Gene3D" id="3.40.50.450">
    <property type="match status" value="1"/>
</dbReference>
<dbReference type="Gene3D" id="3.90.220.20">
    <property type="entry name" value="DNA methylase specificity domains"/>
    <property type="match status" value="1"/>
</dbReference>
<keyword evidence="2" id="KW-0680">Restriction system</keyword>
<evidence type="ECO:0000256" key="3">
    <source>
        <dbReference type="ARBA" id="ARBA00023125"/>
    </source>
</evidence>
<organism evidence="6 7">
    <name type="scientific">candidate division WOR-3 bacterium JGI_Cruoil_03_44_89</name>
    <dbReference type="NCBI Taxonomy" id="1973748"/>
    <lineage>
        <taxon>Bacteria</taxon>
        <taxon>Bacteria division WOR-3</taxon>
    </lineage>
</organism>
<dbReference type="InterPro" id="IPR057666">
    <property type="entry name" value="DrpA_SLOG"/>
</dbReference>
<evidence type="ECO:0000313" key="6">
    <source>
        <dbReference type="EMBL" id="OYD16671.1"/>
    </source>
</evidence>
<evidence type="ECO:0000259" key="4">
    <source>
        <dbReference type="Pfam" id="PF02384"/>
    </source>
</evidence>
<dbReference type="PRINTS" id="PR00507">
    <property type="entry name" value="N12N6MTFRASE"/>
</dbReference>
<dbReference type="InterPro" id="IPR003356">
    <property type="entry name" value="DNA_methylase_A-5"/>
</dbReference>
<dbReference type="InterPro" id="IPR029063">
    <property type="entry name" value="SAM-dependent_MTases_sf"/>
</dbReference>
<dbReference type="SUPFAM" id="SSF102405">
    <property type="entry name" value="MCP/YpsA-like"/>
    <property type="match status" value="1"/>
</dbReference>
<feature type="domain" description="DNA methylase adenine-specific" evidence="4">
    <location>
        <begin position="598"/>
        <end position="702"/>
    </location>
</feature>
<keyword evidence="3" id="KW-0238">DNA-binding</keyword>
<dbReference type="SUPFAM" id="SSF116734">
    <property type="entry name" value="DNA methylase specificity domain"/>
    <property type="match status" value="1"/>
</dbReference>
<feature type="domain" description="DNA methylase adenine-specific" evidence="4">
    <location>
        <begin position="342"/>
        <end position="454"/>
    </location>
</feature>
<gene>
    <name evidence="6" type="ORF">CH333_02905</name>
</gene>
<reference evidence="6 7" key="1">
    <citation type="submission" date="2017-07" db="EMBL/GenBank/DDBJ databases">
        <title>Recovery of genomes from metagenomes via a dereplication, aggregation, and scoring strategy.</title>
        <authorList>
            <person name="Sieber C.M."/>
            <person name="Probst A.J."/>
            <person name="Sharrar A."/>
            <person name="Thomas B.C."/>
            <person name="Hess M."/>
            <person name="Tringe S.G."/>
            <person name="Banfield J.F."/>
        </authorList>
    </citation>
    <scope>NUCLEOTIDE SEQUENCE [LARGE SCALE GENOMIC DNA]</scope>
    <source>
        <strain evidence="6">JGI_Cruoil_03_44_89</strain>
    </source>
</reference>
<dbReference type="Gene3D" id="3.40.50.150">
    <property type="entry name" value="Vaccinia Virus protein VP39"/>
    <property type="match status" value="1"/>
</dbReference>
<dbReference type="Pfam" id="PF02384">
    <property type="entry name" value="N6_Mtase"/>
    <property type="match status" value="2"/>
</dbReference>
<dbReference type="PANTHER" id="PTHR43022:SF1">
    <property type="entry name" value="PROTEIN SMF"/>
    <property type="match status" value="1"/>
</dbReference>
<dbReference type="InterPro" id="IPR002052">
    <property type="entry name" value="DNA_methylase_N6_adenine_CS"/>
</dbReference>
<dbReference type="Pfam" id="PF02481">
    <property type="entry name" value="DNA_processg_A"/>
    <property type="match status" value="1"/>
</dbReference>
<dbReference type="GO" id="GO:0009307">
    <property type="term" value="P:DNA restriction-modification system"/>
    <property type="evidence" value="ECO:0007669"/>
    <property type="project" value="UniProtKB-KW"/>
</dbReference>
<dbReference type="PANTHER" id="PTHR43022">
    <property type="entry name" value="PROTEIN SMF"/>
    <property type="match status" value="1"/>
</dbReference>
<comment type="similarity">
    <text evidence="1">Belongs to the DprA/Smf family.</text>
</comment>
<dbReference type="GO" id="GO:0003677">
    <property type="term" value="F:DNA binding"/>
    <property type="evidence" value="ECO:0007669"/>
    <property type="project" value="UniProtKB-KW"/>
</dbReference>
<evidence type="ECO:0000256" key="1">
    <source>
        <dbReference type="ARBA" id="ARBA00006525"/>
    </source>
</evidence>
<feature type="domain" description="Smf/DprA SLOG" evidence="5">
    <location>
        <begin position="117"/>
        <end position="320"/>
    </location>
</feature>
<sequence length="985" mass="112645">MGWSDAKLSFKYRILVLPFNNLLDTDNNKLVYIPMNKNFYWLALSKVNGVGNKTLLNISNRNKEMGIGIEEFWNLAESRVSEQYAIRKQVIEEIIRKREDSSDVNALQDELNTKGVKIITIEDESYPAQLKEMDEPPFILYAYGNLDLLNENLVAIVGSRDISNEGLALTYKFSNLLMEQRITVLRGDTRDIDTITHIATRDTEGFEIIVLSDGILANLYKLRKGNKQIDESKTLILSFTDPHLHWTPYWEIRRNQLIFSLSDNIIVVEAREGGIIMDEGTKALEKGKKLFVLRYEEYPKSASANKFLIEKGAKPISSVASTQNLREVIESVTGAETIEKTEQKKDLGQYFTPQTVVKFMYDITKTLCQKENPKIIDPACGEGIFLKYALEEGITDGDNLYGCDIDRCVREKWNALELLSKIKLFIHNGLLDSKELGIERDKFDLVIGNPPYGGIGLGELVYIYEESKPKSRTDKTAFLFEKEKEIGKKELVAEKEAVYPSSPITQERKKELILLANTLGEFYETWKKGDITETTAMGKQESVGTRHFEGFEDLKPGKKRVDLIVERIQRTKLLGKAKEQLHLLPKELKKLISYPIEILFIERFLQLAKLGGYIAIIIPDGVLANINLQYVREWIFEQARILAIVSLPRETFKYIGTTAKTSIIFMQKFNVGQTLESTKKLPIFMASADYAGINHEGKNDLSAISRKFKKFFQGKKIVEGHMSPMFTSATGKDVLKVHRLDPEYWDPKYEKLIKVMEKTWKTKELGKFETVQIIPSDHVRKSKGEHEGPKYSINYYTPAGFLETGYDTVNIPRCSKNAYERMKRTQVVKDDILLGGFGMGPTGRSLLIHFEPKKSIVGNIFIIRSSNPIPHFLVTFLKSRYGISQLERMKAGVAFYSLSSDEVKALKIPLFSLELQKQIKKGYKEMLLWHDKAMEVKRKLIDGGMSNKEAEKDAKYQRNIKKAEAMLKDLIKKTEEIIEGKRKEL</sequence>